<name>A0AC35TYC4_9BILA</name>
<accession>A0AC35TYC4</accession>
<reference evidence="2" key="1">
    <citation type="submission" date="2016-11" db="UniProtKB">
        <authorList>
            <consortium name="WormBaseParasite"/>
        </authorList>
    </citation>
    <scope>IDENTIFICATION</scope>
    <source>
        <strain evidence="2">KR3021</strain>
    </source>
</reference>
<proteinExistence type="predicted"/>
<dbReference type="Proteomes" id="UP000095286">
    <property type="component" value="Unplaced"/>
</dbReference>
<organism evidence="1 2">
    <name type="scientific">Rhabditophanes sp. KR3021</name>
    <dbReference type="NCBI Taxonomy" id="114890"/>
    <lineage>
        <taxon>Eukaryota</taxon>
        <taxon>Metazoa</taxon>
        <taxon>Ecdysozoa</taxon>
        <taxon>Nematoda</taxon>
        <taxon>Chromadorea</taxon>
        <taxon>Rhabditida</taxon>
        <taxon>Tylenchina</taxon>
        <taxon>Panagrolaimomorpha</taxon>
        <taxon>Strongyloidoidea</taxon>
        <taxon>Alloionematidae</taxon>
        <taxon>Rhabditophanes</taxon>
    </lineage>
</organism>
<protein>
    <submittedName>
        <fullName evidence="2">G_PROTEIN_RECEP_F1_2 domain-containing protein</fullName>
    </submittedName>
</protein>
<evidence type="ECO:0000313" key="2">
    <source>
        <dbReference type="WBParaSite" id="RSKR_0000573550.1"/>
    </source>
</evidence>
<sequence>MNVDVAELCQLASKTIKCKALFGIWIGKLIVGVLVLVCSIFMVYVVHLAVRFGLTFKYLLQIIFAMFAAESANFMMNSGVKIWEIFQDKNCDYVAPFDFCILTRYFQLGFIFSNGLCVVVTLIERIGNILHFPKFPACLRISKKVPAVLFFIPPTTLSAFICLGVYNSSRPDLMEKPQVFCYGPSVVKSSMFDVVNLAEMCLVSLSLVLLITLHVIHYKVHKDLRISFTTLKPQKVKYNKIMNVSKVFIVIGIFYICFVIMTYVCLFLGPLPFSNQNPYVRILWNEIASFVYFLFVPAFYIIFVSCIKDVRREVLQVFGYGGLIKPIKVDIASTKVNFTAVKQKPPYHNQTTQVPKNEVAVPKNNLIGMPLPPIVGTLSVENGQTINQNTKLENFESCAKEEPQMRTNNINPLRQEYHARSKSVNVNRITIDEVNKMKPVIRTRNASHDPSKCRHIDTENQTLSVKGGEPSNIYTSLEENIPAKKVTSIYFNDLKTVWRKK</sequence>
<evidence type="ECO:0000313" key="1">
    <source>
        <dbReference type="Proteomes" id="UP000095286"/>
    </source>
</evidence>
<dbReference type="WBParaSite" id="RSKR_0000573550.1">
    <property type="protein sequence ID" value="RSKR_0000573550.1"/>
    <property type="gene ID" value="RSKR_0000573550"/>
</dbReference>